<protein>
    <recommendedName>
        <fullName evidence="1">DM13 domain-containing protein</fullName>
    </recommendedName>
</protein>
<dbReference type="InterPro" id="IPR019545">
    <property type="entry name" value="DM13_domain"/>
</dbReference>
<dbReference type="PROSITE" id="PS51549">
    <property type="entry name" value="DM13"/>
    <property type="match status" value="1"/>
</dbReference>
<proteinExistence type="predicted"/>
<comment type="caution">
    <text evidence="2">The sequence shown here is derived from an EMBL/GenBank/DDBJ whole genome shotgun (WGS) entry which is preliminary data.</text>
</comment>
<name>A0A2M6WGZ4_9BACT</name>
<sequence>MTPSMKKIFVIIVVLLALGVGWYLASPLFLNKEVDEALPDSVVQSDSQLIASGMFMDADSFHQGSGTAKVYKLADNSVFVRFEDFKVTNGPDLHVIVSDHPRPTSRNDFMGGLYLDLGSLKGNIGNQNYVLPEGYQAGDIKSVIIYCKPFHVLFALAELNKP</sequence>
<gene>
    <name evidence="2" type="ORF">COU08_04385</name>
</gene>
<dbReference type="Proteomes" id="UP000228635">
    <property type="component" value="Unassembled WGS sequence"/>
</dbReference>
<accession>A0A2M6WGZ4</accession>
<evidence type="ECO:0000259" key="1">
    <source>
        <dbReference type="PROSITE" id="PS51549"/>
    </source>
</evidence>
<evidence type="ECO:0000313" key="2">
    <source>
        <dbReference type="EMBL" id="PIT92063.1"/>
    </source>
</evidence>
<dbReference type="EMBL" id="PFBA01000035">
    <property type="protein sequence ID" value="PIT92063.1"/>
    <property type="molecule type" value="Genomic_DNA"/>
</dbReference>
<feature type="domain" description="DM13" evidence="1">
    <location>
        <begin position="53"/>
        <end position="160"/>
    </location>
</feature>
<organism evidence="2 3">
    <name type="scientific">Candidatus Harrisonbacteria bacterium CG10_big_fil_rev_8_21_14_0_10_42_17</name>
    <dbReference type="NCBI Taxonomy" id="1974584"/>
    <lineage>
        <taxon>Bacteria</taxon>
        <taxon>Candidatus Harrisoniibacteriota</taxon>
    </lineage>
</organism>
<evidence type="ECO:0000313" key="3">
    <source>
        <dbReference type="Proteomes" id="UP000228635"/>
    </source>
</evidence>
<dbReference type="AlphaFoldDB" id="A0A2M6WGZ4"/>
<dbReference type="Pfam" id="PF10517">
    <property type="entry name" value="DM13"/>
    <property type="match status" value="1"/>
</dbReference>
<reference evidence="3" key="1">
    <citation type="submission" date="2017-09" db="EMBL/GenBank/DDBJ databases">
        <title>Depth-based differentiation of microbial function through sediment-hosted aquifers and enrichment of novel symbionts in the deep terrestrial subsurface.</title>
        <authorList>
            <person name="Probst A.J."/>
            <person name="Ladd B."/>
            <person name="Jarett J.K."/>
            <person name="Geller-Mcgrath D.E."/>
            <person name="Sieber C.M.K."/>
            <person name="Emerson J.B."/>
            <person name="Anantharaman K."/>
            <person name="Thomas B.C."/>
            <person name="Malmstrom R."/>
            <person name="Stieglmeier M."/>
            <person name="Klingl A."/>
            <person name="Woyke T."/>
            <person name="Ryan C.M."/>
            <person name="Banfield J.F."/>
        </authorList>
    </citation>
    <scope>NUCLEOTIDE SEQUENCE [LARGE SCALE GENOMIC DNA]</scope>
</reference>